<dbReference type="HOGENOM" id="CLU_3349804_0_0_0"/>
<evidence type="ECO:0000256" key="1">
    <source>
        <dbReference type="SAM" id="MobiDB-lite"/>
    </source>
</evidence>
<evidence type="ECO:0000313" key="3">
    <source>
        <dbReference type="Proteomes" id="UP000000447"/>
    </source>
</evidence>
<dbReference type="AlphaFoldDB" id="B9L339"/>
<sequence length="37" mass="3895">MLAKRMRMFVTGRMVGPALSRSGGARPAGPVGPRMPP</sequence>
<keyword evidence="2" id="KW-0614">Plasmid</keyword>
<dbReference type="EMBL" id="CP001276">
    <property type="protein sequence ID" value="ACM07177.1"/>
    <property type="molecule type" value="Genomic_DNA"/>
</dbReference>
<dbReference type="Proteomes" id="UP000000447">
    <property type="component" value="Plasmid unnamed"/>
</dbReference>
<accession>B9L339</accession>
<name>B9L339_THERP</name>
<protein>
    <submittedName>
        <fullName evidence="2">Uncharacterized protein</fullName>
    </submittedName>
</protein>
<reference evidence="2 3" key="1">
    <citation type="journal article" date="2009" name="PLoS ONE">
        <title>Complete genome sequence of the aerobic CO-oxidizing thermophile Thermomicrobium roseum.</title>
        <authorList>
            <person name="Wu D."/>
            <person name="Raymond J."/>
            <person name="Wu M."/>
            <person name="Chatterji S."/>
            <person name="Ren Q."/>
            <person name="Graham J.E."/>
            <person name="Bryant D.A."/>
            <person name="Robb F."/>
            <person name="Colman A."/>
            <person name="Tallon L.J."/>
            <person name="Badger J.H."/>
            <person name="Madupu R."/>
            <person name="Ward N.L."/>
            <person name="Eisen J.A."/>
        </authorList>
    </citation>
    <scope>NUCLEOTIDE SEQUENCE [LARGE SCALE GENOMIC DNA]</scope>
    <source>
        <strain evidence="3">ATCC 27502 / DSM 5159 / P-2</strain>
        <plasmid evidence="2">unnamed</plasmid>
    </source>
</reference>
<organism evidence="2 3">
    <name type="scientific">Thermomicrobium roseum (strain ATCC 27502 / DSM 5159 / P-2)</name>
    <dbReference type="NCBI Taxonomy" id="309801"/>
    <lineage>
        <taxon>Bacteria</taxon>
        <taxon>Pseudomonadati</taxon>
        <taxon>Thermomicrobiota</taxon>
        <taxon>Thermomicrobia</taxon>
        <taxon>Thermomicrobiales</taxon>
        <taxon>Thermomicrobiaceae</taxon>
        <taxon>Thermomicrobium</taxon>
    </lineage>
</organism>
<evidence type="ECO:0000313" key="2">
    <source>
        <dbReference type="EMBL" id="ACM07177.1"/>
    </source>
</evidence>
<dbReference type="KEGG" id="tro:trd_A0203"/>
<feature type="compositionally biased region" description="Low complexity" evidence="1">
    <location>
        <begin position="23"/>
        <end position="37"/>
    </location>
</feature>
<geneLocation type="plasmid" evidence="3">
    <name>Tros</name>
</geneLocation>
<keyword evidence="3" id="KW-1185">Reference proteome</keyword>
<proteinExistence type="predicted"/>
<feature type="region of interest" description="Disordered" evidence="1">
    <location>
        <begin position="16"/>
        <end position="37"/>
    </location>
</feature>
<gene>
    <name evidence="2" type="ordered locus">trd_A0203</name>
</gene>